<evidence type="ECO:0000256" key="6">
    <source>
        <dbReference type="ARBA" id="ARBA00035243"/>
    </source>
</evidence>
<keyword evidence="2 7" id="KW-0699">rRNA-binding</keyword>
<comment type="function">
    <text evidence="7 9">One of the primary rRNA binding proteins, it binds directly near the 3'-end of the 23S rRNA, where it nucleates assembly of the 50S subunit.</text>
</comment>
<dbReference type="AlphaFoldDB" id="A0A2M7E9C0"/>
<dbReference type="Pfam" id="PF00297">
    <property type="entry name" value="Ribosomal_L3"/>
    <property type="match status" value="1"/>
</dbReference>
<dbReference type="PANTHER" id="PTHR11229">
    <property type="entry name" value="50S RIBOSOMAL PROTEIN L3"/>
    <property type="match status" value="1"/>
</dbReference>
<dbReference type="PANTHER" id="PTHR11229:SF16">
    <property type="entry name" value="LARGE RIBOSOMAL SUBUNIT PROTEIN UL3C"/>
    <property type="match status" value="1"/>
</dbReference>
<gene>
    <name evidence="7" type="primary">rplC</name>
    <name evidence="10" type="ORF">COS11_02680</name>
</gene>
<evidence type="ECO:0000256" key="5">
    <source>
        <dbReference type="ARBA" id="ARBA00023274"/>
    </source>
</evidence>
<proteinExistence type="inferred from homology"/>
<keyword evidence="3 7" id="KW-0694">RNA-binding</keyword>
<protein>
    <recommendedName>
        <fullName evidence="6 7">Large ribosomal subunit protein uL3</fullName>
    </recommendedName>
</protein>
<dbReference type="GO" id="GO:0019843">
    <property type="term" value="F:rRNA binding"/>
    <property type="evidence" value="ECO:0007669"/>
    <property type="project" value="UniProtKB-UniRule"/>
</dbReference>
<dbReference type="InterPro" id="IPR019926">
    <property type="entry name" value="Ribosomal_uL3_CS"/>
</dbReference>
<dbReference type="Gene3D" id="3.30.160.810">
    <property type="match status" value="1"/>
</dbReference>
<dbReference type="Gene3D" id="2.40.30.10">
    <property type="entry name" value="Translation factors"/>
    <property type="match status" value="1"/>
</dbReference>
<dbReference type="NCBIfam" id="TIGR03625">
    <property type="entry name" value="L3_bact"/>
    <property type="match status" value="1"/>
</dbReference>
<dbReference type="EMBL" id="PETL01000134">
    <property type="protein sequence ID" value="PIV64346.1"/>
    <property type="molecule type" value="Genomic_DNA"/>
</dbReference>
<dbReference type="FunFam" id="2.40.30.10:FF:000004">
    <property type="entry name" value="50S ribosomal protein L3"/>
    <property type="match status" value="1"/>
</dbReference>
<dbReference type="GO" id="GO:0022625">
    <property type="term" value="C:cytosolic large ribosomal subunit"/>
    <property type="evidence" value="ECO:0007669"/>
    <property type="project" value="TreeGrafter"/>
</dbReference>
<comment type="subunit">
    <text evidence="7 9">Part of the 50S ribosomal subunit. Forms a cluster with proteins L14 and L19.</text>
</comment>
<evidence type="ECO:0000256" key="1">
    <source>
        <dbReference type="ARBA" id="ARBA00006540"/>
    </source>
</evidence>
<dbReference type="InterPro" id="IPR019927">
    <property type="entry name" value="Ribosomal_uL3_bac/org-type"/>
</dbReference>
<dbReference type="InterPro" id="IPR000597">
    <property type="entry name" value="Ribosomal_uL3"/>
</dbReference>
<dbReference type="InterPro" id="IPR009000">
    <property type="entry name" value="Transl_B-barrel_sf"/>
</dbReference>
<dbReference type="SUPFAM" id="SSF50447">
    <property type="entry name" value="Translation proteins"/>
    <property type="match status" value="1"/>
</dbReference>
<dbReference type="PROSITE" id="PS00474">
    <property type="entry name" value="RIBOSOMAL_L3"/>
    <property type="match status" value="1"/>
</dbReference>
<comment type="similarity">
    <text evidence="1 7 8">Belongs to the universal ribosomal protein uL3 family.</text>
</comment>
<accession>A0A2M7E9C0</accession>
<evidence type="ECO:0000256" key="2">
    <source>
        <dbReference type="ARBA" id="ARBA00022730"/>
    </source>
</evidence>
<dbReference type="GO" id="GO:0006412">
    <property type="term" value="P:translation"/>
    <property type="evidence" value="ECO:0007669"/>
    <property type="project" value="UniProtKB-UniRule"/>
</dbReference>
<dbReference type="GO" id="GO:0003735">
    <property type="term" value="F:structural constituent of ribosome"/>
    <property type="evidence" value="ECO:0007669"/>
    <property type="project" value="UniProtKB-UniRule"/>
</dbReference>
<evidence type="ECO:0000313" key="10">
    <source>
        <dbReference type="EMBL" id="PIV64346.1"/>
    </source>
</evidence>
<name>A0A2M7E9C0_9BACT</name>
<dbReference type="Proteomes" id="UP000228886">
    <property type="component" value="Unassembled WGS sequence"/>
</dbReference>
<evidence type="ECO:0000313" key="11">
    <source>
        <dbReference type="Proteomes" id="UP000228886"/>
    </source>
</evidence>
<keyword evidence="4 7" id="KW-0689">Ribosomal protein</keyword>
<organism evidence="10 11">
    <name type="scientific">bacterium (Candidatus Ratteibacteria) CG01_land_8_20_14_3_00_40_19</name>
    <dbReference type="NCBI Taxonomy" id="2014290"/>
    <lineage>
        <taxon>Bacteria</taxon>
        <taxon>Candidatus Ratteibacteria</taxon>
    </lineage>
</organism>
<evidence type="ECO:0000256" key="9">
    <source>
        <dbReference type="RuleBase" id="RU003906"/>
    </source>
</evidence>
<dbReference type="HAMAP" id="MF_01325_B">
    <property type="entry name" value="Ribosomal_uL3_B"/>
    <property type="match status" value="1"/>
</dbReference>
<evidence type="ECO:0000256" key="7">
    <source>
        <dbReference type="HAMAP-Rule" id="MF_01325"/>
    </source>
</evidence>
<comment type="caution">
    <text evidence="10">The sequence shown here is derived from an EMBL/GenBank/DDBJ whole genome shotgun (WGS) entry which is preliminary data.</text>
</comment>
<evidence type="ECO:0000256" key="3">
    <source>
        <dbReference type="ARBA" id="ARBA00022884"/>
    </source>
</evidence>
<evidence type="ECO:0000256" key="8">
    <source>
        <dbReference type="RuleBase" id="RU003905"/>
    </source>
</evidence>
<keyword evidence="5 7" id="KW-0687">Ribonucleoprotein</keyword>
<reference evidence="11" key="1">
    <citation type="submission" date="2017-09" db="EMBL/GenBank/DDBJ databases">
        <title>Depth-based differentiation of microbial function through sediment-hosted aquifers and enrichment of novel symbionts in the deep terrestrial subsurface.</title>
        <authorList>
            <person name="Probst A.J."/>
            <person name="Ladd B."/>
            <person name="Jarett J.K."/>
            <person name="Geller-Mcgrath D.E."/>
            <person name="Sieber C.M.K."/>
            <person name="Emerson J.B."/>
            <person name="Anantharaman K."/>
            <person name="Thomas B.C."/>
            <person name="Malmstrom R."/>
            <person name="Stieglmeier M."/>
            <person name="Klingl A."/>
            <person name="Woyke T."/>
            <person name="Ryan C.M."/>
            <person name="Banfield J.F."/>
        </authorList>
    </citation>
    <scope>NUCLEOTIDE SEQUENCE [LARGE SCALE GENOMIC DNA]</scope>
</reference>
<dbReference type="FunFam" id="3.30.160.810:FF:000001">
    <property type="entry name" value="50S ribosomal protein L3"/>
    <property type="match status" value="1"/>
</dbReference>
<sequence>MAIGLLGKKVGMDRFFTEEGKVIGITTIKTGPCYVIQQKTVGKEGYNSIQIAFEEKKERVTTKPLIAHFKKAKLPPLKFVKEFRAENDELKKFIPGTEIKVDLFKVGDKVNVVGTSIGKGFQGVVKRWKFKGGPATHGSMGHRAPGSIGHTDPARVLKGTRMSGHMGARRITISNLEIIKIDPDNNLLMVKGAVPGKKNSYLIIKKSK</sequence>
<evidence type="ECO:0000256" key="4">
    <source>
        <dbReference type="ARBA" id="ARBA00022980"/>
    </source>
</evidence>